<dbReference type="InterPro" id="IPR036361">
    <property type="entry name" value="SAP_dom_sf"/>
</dbReference>
<protein>
    <recommendedName>
        <fullName evidence="4">Rho termination factor N-terminal domain-containing protein</fullName>
    </recommendedName>
</protein>
<proteinExistence type="predicted"/>
<evidence type="ECO:0000313" key="2">
    <source>
        <dbReference type="EMBL" id="KAF5360548.1"/>
    </source>
</evidence>
<evidence type="ECO:0008006" key="4">
    <source>
        <dbReference type="Google" id="ProtNLM"/>
    </source>
</evidence>
<feature type="region of interest" description="Disordered" evidence="1">
    <location>
        <begin position="161"/>
        <end position="208"/>
    </location>
</feature>
<reference evidence="2 3" key="1">
    <citation type="journal article" date="2020" name="ISME J.">
        <title>Uncovering the hidden diversity of litter-decomposition mechanisms in mushroom-forming fungi.</title>
        <authorList>
            <person name="Floudas D."/>
            <person name="Bentzer J."/>
            <person name="Ahren D."/>
            <person name="Johansson T."/>
            <person name="Persson P."/>
            <person name="Tunlid A."/>
        </authorList>
    </citation>
    <scope>NUCLEOTIDE SEQUENCE [LARGE SCALE GENOMIC DNA]</scope>
    <source>
        <strain evidence="2 3">CBS 146.42</strain>
    </source>
</reference>
<evidence type="ECO:0000256" key="1">
    <source>
        <dbReference type="SAM" id="MobiDB-lite"/>
    </source>
</evidence>
<dbReference type="Gene3D" id="1.10.720.30">
    <property type="entry name" value="SAP domain"/>
    <property type="match status" value="1"/>
</dbReference>
<accession>A0A8H5LKL5</accession>
<organism evidence="2 3">
    <name type="scientific">Leucocoprinus leucothites</name>
    <dbReference type="NCBI Taxonomy" id="201217"/>
    <lineage>
        <taxon>Eukaryota</taxon>
        <taxon>Fungi</taxon>
        <taxon>Dikarya</taxon>
        <taxon>Basidiomycota</taxon>
        <taxon>Agaricomycotina</taxon>
        <taxon>Agaricomycetes</taxon>
        <taxon>Agaricomycetidae</taxon>
        <taxon>Agaricales</taxon>
        <taxon>Agaricineae</taxon>
        <taxon>Agaricaceae</taxon>
        <taxon>Leucocoprinus</taxon>
    </lineage>
</organism>
<dbReference type="AlphaFoldDB" id="A0A8H5LKL5"/>
<feature type="region of interest" description="Disordered" evidence="1">
    <location>
        <begin position="106"/>
        <end position="148"/>
    </location>
</feature>
<feature type="region of interest" description="Disordered" evidence="1">
    <location>
        <begin position="49"/>
        <end position="72"/>
    </location>
</feature>
<dbReference type="EMBL" id="JAACJO010000003">
    <property type="protein sequence ID" value="KAF5360548.1"/>
    <property type="molecule type" value="Genomic_DNA"/>
</dbReference>
<feature type="compositionally biased region" description="Basic and acidic residues" evidence="1">
    <location>
        <begin position="190"/>
        <end position="199"/>
    </location>
</feature>
<comment type="caution">
    <text evidence="2">The sequence shown here is derived from an EMBL/GenBank/DDBJ whole genome shotgun (WGS) entry which is preliminary data.</text>
</comment>
<dbReference type="OrthoDB" id="2368680at2759"/>
<keyword evidence="3" id="KW-1185">Reference proteome</keyword>
<gene>
    <name evidence="2" type="ORF">D9756_004783</name>
</gene>
<evidence type="ECO:0000313" key="3">
    <source>
        <dbReference type="Proteomes" id="UP000559027"/>
    </source>
</evidence>
<sequence length="721" mass="79955">MSPNLQKLTVPQLKALCKEKGLNGYSKLAKAALVEKLTAVGAVAPPALPAASASTTQHEQPTKSGAKRKPPKVLQAVVPVPVPATPQVVAPTNSGPDQLLVAHPSTVREQTAVPNNGKRKSLNVTPPLRAPNEVPVLTSPQKHGPEILESPVQRPVVGTSIHAHSSLPPSRDTAGDYALPRPSPVSQPTRQRDANESLSKKQKLNHNQDLRTTAISKSSQAVAQLIQAKATVSRSTPVVIQPANREKNQAAKSNTHIPRGTAGAGKRYIPLVIKPKNIVMVQEIPMLESTSHHTGLVSSELASQHQHPKLHISSGIFTVPAPLDESTLSFKAITLPPPLSQRKFATKLAIILRDVRAEDMPSLTLTSRLIRYSAYLSAANHLKRWYAGERVVGVLSMKDVSVDRMSLWRYRRMREREVEERKRDLMGHSLDGSGRFFGRLVAGDVDVIEDGVWRRDDGRGLVVALRFLLTRCYFCVSLGRDLDEVRRDIIVDAQEVVKDEIWCIKAEKRDESKSLAKFYVLEATCEVIGGPVGLDRTLPTRGDWFEYIKKYVFRQGMEKVVRIMDHVRWTNHEEYDHGISKIWLRQAQGEGEVGELKRVVARRYILACTMANSLSGRYMTSNEMEQELSGLPNKTTVCQKTREMRINLFLPAHHHVESVHFTTSTKQPLHPAVAVVQTPTREYYILKENGMQIGCEEEGIPKVWIELIGCGSTGEVKAVGR</sequence>
<dbReference type="Proteomes" id="UP000559027">
    <property type="component" value="Unassembled WGS sequence"/>
</dbReference>
<name>A0A8H5LKL5_9AGAR</name>